<dbReference type="AlphaFoldDB" id="A0A9W7ARW0"/>
<evidence type="ECO:0000256" key="1">
    <source>
        <dbReference type="SAM" id="MobiDB-lite"/>
    </source>
</evidence>
<dbReference type="SUPFAM" id="SSF52058">
    <property type="entry name" value="L domain-like"/>
    <property type="match status" value="1"/>
</dbReference>
<evidence type="ECO:0000313" key="2">
    <source>
        <dbReference type="EMBL" id="GMH78051.1"/>
    </source>
</evidence>
<accession>A0A9W7ARW0</accession>
<dbReference type="InterPro" id="IPR053139">
    <property type="entry name" value="Surface_bspA-like"/>
</dbReference>
<dbReference type="Proteomes" id="UP001162640">
    <property type="component" value="Unassembled WGS sequence"/>
</dbReference>
<name>A0A9W7ARW0_9STRA</name>
<dbReference type="InterPro" id="IPR026906">
    <property type="entry name" value="LRR_5"/>
</dbReference>
<dbReference type="Gene3D" id="3.80.10.10">
    <property type="entry name" value="Ribonuclease Inhibitor"/>
    <property type="match status" value="2"/>
</dbReference>
<reference evidence="3" key="1">
    <citation type="journal article" date="2023" name="Commun. Biol.">
        <title>Genome analysis of Parmales, the sister group of diatoms, reveals the evolutionary specialization of diatoms from phago-mixotrophs to photoautotrophs.</title>
        <authorList>
            <person name="Ban H."/>
            <person name="Sato S."/>
            <person name="Yoshikawa S."/>
            <person name="Yamada K."/>
            <person name="Nakamura Y."/>
            <person name="Ichinomiya M."/>
            <person name="Sato N."/>
            <person name="Blanc-Mathieu R."/>
            <person name="Endo H."/>
            <person name="Kuwata A."/>
            <person name="Ogata H."/>
        </authorList>
    </citation>
    <scope>NUCLEOTIDE SEQUENCE [LARGE SCALE GENOMIC DNA]</scope>
</reference>
<dbReference type="PANTHER" id="PTHR45661">
    <property type="entry name" value="SURFACE ANTIGEN"/>
    <property type="match status" value="1"/>
</dbReference>
<gene>
    <name evidence="2" type="ORF">TL16_g07646</name>
</gene>
<proteinExistence type="predicted"/>
<comment type="caution">
    <text evidence="2">The sequence shown here is derived from an EMBL/GenBank/DDBJ whole genome shotgun (WGS) entry which is preliminary data.</text>
</comment>
<organism evidence="2 3">
    <name type="scientific">Triparma laevis f. inornata</name>
    <dbReference type="NCBI Taxonomy" id="1714386"/>
    <lineage>
        <taxon>Eukaryota</taxon>
        <taxon>Sar</taxon>
        <taxon>Stramenopiles</taxon>
        <taxon>Ochrophyta</taxon>
        <taxon>Bolidophyceae</taxon>
        <taxon>Parmales</taxon>
        <taxon>Triparmaceae</taxon>
        <taxon>Triparma</taxon>
    </lineage>
</organism>
<dbReference type="Pfam" id="PF13306">
    <property type="entry name" value="LRR_5"/>
    <property type="match status" value="2"/>
</dbReference>
<dbReference type="PANTHER" id="PTHR45661:SF3">
    <property type="entry name" value="IG-LIKE DOMAIN-CONTAINING PROTEIN"/>
    <property type="match status" value="1"/>
</dbReference>
<feature type="compositionally biased region" description="Polar residues" evidence="1">
    <location>
        <begin position="1"/>
        <end position="15"/>
    </location>
</feature>
<evidence type="ECO:0000313" key="3">
    <source>
        <dbReference type="Proteomes" id="UP001162640"/>
    </source>
</evidence>
<feature type="compositionally biased region" description="Low complexity" evidence="1">
    <location>
        <begin position="17"/>
        <end position="34"/>
    </location>
</feature>
<dbReference type="InterPro" id="IPR032675">
    <property type="entry name" value="LRR_dom_sf"/>
</dbReference>
<sequence length="495" mass="54494">MSQKCVATRSSSRLNAQELGGESGSDSSESQNQGQGQGPVVAPAAPMTKDDFMATDDFRRLLRGYIDVAELFHTFRLVSKPWQRIAEEKIDGDFRSGILAFHDGKDVGVGVDDYDEEFRDALESWRNRVKLIIFLPHITKVGEHACAFADWLIVVDIPAGIESIGRAAFRYCRSLTAVTFPTTLTSICKMAFNRCSSLENVDLLHTNLQELGEMAFHQCLELKSITIPDSLQTLGIRVFDGCYKLVPSNIDVSDWHNDTTSEVVAHLRSEMSLNALLSGNNFLNTDDFRRLIVPFLPNDALTTTRLASKPWSRVAEEFIGDGVESRTMIVRGEEDIPFSLDLKERHEKVTRVIFLLNIMKIGEYSCAEAANLVVIDIPEGVESIGQAAFGSCRSLTTISFPTTLTSIGRTTFAGCSSLDNVDLLLTNLQGLGNVAFTDCSELKSVTIPDSLQTLGGSVFWGCSKLVPSNIIANESEYDVTSEVVAYLRSQQSPTT</sequence>
<feature type="region of interest" description="Disordered" evidence="1">
    <location>
        <begin position="1"/>
        <end position="46"/>
    </location>
</feature>
<protein>
    <submittedName>
        <fullName evidence="2">Uncharacterized protein</fullName>
    </submittedName>
</protein>
<dbReference type="EMBL" id="BLQM01000243">
    <property type="protein sequence ID" value="GMH78051.1"/>
    <property type="molecule type" value="Genomic_DNA"/>
</dbReference>